<dbReference type="OrthoDB" id="669774at2759"/>
<evidence type="ECO:0000256" key="1">
    <source>
        <dbReference type="SAM" id="SignalP"/>
    </source>
</evidence>
<reference evidence="2 3" key="1">
    <citation type="journal article" date="2010" name="Nature">
        <title>Genome sequencing and analysis of the model grass Brachypodium distachyon.</title>
        <authorList>
            <consortium name="International Brachypodium Initiative"/>
        </authorList>
    </citation>
    <scope>NUCLEOTIDE SEQUENCE [LARGE SCALE GENOMIC DNA]</scope>
    <source>
        <strain evidence="2 3">Bd21</strain>
    </source>
</reference>
<dbReference type="Gramene" id="KQK18902">
    <property type="protein sequence ID" value="KQK18902"/>
    <property type="gene ID" value="BRADI_1g45354v3"/>
</dbReference>
<dbReference type="EnsemblPlants" id="KQK18902">
    <property type="protein sequence ID" value="KQK18902"/>
    <property type="gene ID" value="BRADI_1g45354v3"/>
</dbReference>
<dbReference type="PANTHER" id="PTHR33286:SF24">
    <property type="entry name" value="BIFUNCTIONAL INHIBITOR_PLANT LIPID TRANSFER PROTEIN_SEED STORAGE HELICAL DOMAIN-CONTAINING PROTEIN"/>
    <property type="match status" value="1"/>
</dbReference>
<evidence type="ECO:0000313" key="2">
    <source>
        <dbReference type="EMBL" id="KQK18902.1"/>
    </source>
</evidence>
<evidence type="ECO:0000313" key="3">
    <source>
        <dbReference type="EnsemblPlants" id="KQK18902"/>
    </source>
</evidence>
<reference evidence="2" key="2">
    <citation type="submission" date="2017-06" db="EMBL/GenBank/DDBJ databases">
        <title>WGS assembly of Brachypodium distachyon.</title>
        <authorList>
            <consortium name="The International Brachypodium Initiative"/>
            <person name="Lucas S."/>
            <person name="Harmon-Smith M."/>
            <person name="Lail K."/>
            <person name="Tice H."/>
            <person name="Grimwood J."/>
            <person name="Bruce D."/>
            <person name="Barry K."/>
            <person name="Shu S."/>
            <person name="Lindquist E."/>
            <person name="Wang M."/>
            <person name="Pitluck S."/>
            <person name="Vogel J.P."/>
            <person name="Garvin D.F."/>
            <person name="Mockler T.C."/>
            <person name="Schmutz J."/>
            <person name="Rokhsar D."/>
            <person name="Bevan M.W."/>
        </authorList>
    </citation>
    <scope>NUCLEOTIDE SEQUENCE</scope>
    <source>
        <strain evidence="2">Bd21</strain>
    </source>
</reference>
<keyword evidence="4" id="KW-1185">Reference proteome</keyword>
<keyword evidence="1" id="KW-0732">Signal</keyword>
<reference evidence="3" key="3">
    <citation type="submission" date="2018-08" db="UniProtKB">
        <authorList>
            <consortium name="EnsemblPlants"/>
        </authorList>
    </citation>
    <scope>IDENTIFICATION</scope>
    <source>
        <strain evidence="3">cv. Bd21</strain>
    </source>
</reference>
<evidence type="ECO:0008006" key="5">
    <source>
        <dbReference type="Google" id="ProtNLM"/>
    </source>
</evidence>
<organism evidence="2">
    <name type="scientific">Brachypodium distachyon</name>
    <name type="common">Purple false brome</name>
    <name type="synonym">Trachynia distachya</name>
    <dbReference type="NCBI Taxonomy" id="15368"/>
    <lineage>
        <taxon>Eukaryota</taxon>
        <taxon>Viridiplantae</taxon>
        <taxon>Streptophyta</taxon>
        <taxon>Embryophyta</taxon>
        <taxon>Tracheophyta</taxon>
        <taxon>Spermatophyta</taxon>
        <taxon>Magnoliopsida</taxon>
        <taxon>Liliopsida</taxon>
        <taxon>Poales</taxon>
        <taxon>Poaceae</taxon>
        <taxon>BOP clade</taxon>
        <taxon>Pooideae</taxon>
        <taxon>Stipodae</taxon>
        <taxon>Brachypodieae</taxon>
        <taxon>Brachypodium</taxon>
    </lineage>
</organism>
<feature type="signal peptide" evidence="1">
    <location>
        <begin position="1"/>
        <end position="30"/>
    </location>
</feature>
<dbReference type="EMBL" id="CM000880">
    <property type="protein sequence ID" value="KQK18902.1"/>
    <property type="molecule type" value="Genomic_DNA"/>
</dbReference>
<proteinExistence type="predicted"/>
<dbReference type="AlphaFoldDB" id="A0A0Q3NN27"/>
<gene>
    <name evidence="2" type="ORF">BRADI_1g45354v3</name>
</gene>
<dbReference type="InParanoid" id="A0A0Q3NN27"/>
<evidence type="ECO:0000313" key="4">
    <source>
        <dbReference type="Proteomes" id="UP000008810"/>
    </source>
</evidence>
<protein>
    <recommendedName>
        <fullName evidence="5">Bifunctional inhibitor/plant lipid transfer protein/seed storage helical domain-containing protein</fullName>
    </recommendedName>
</protein>
<dbReference type="PANTHER" id="PTHR33286">
    <property type="entry name" value="BIFUNCTIONAL INHIBITOR/LIPID-TRANSFER PROTEIN/SEED STORAGE 2S ALBUMIN SUPERFAMILY PROTEIN"/>
    <property type="match status" value="1"/>
</dbReference>
<dbReference type="Proteomes" id="UP000008810">
    <property type="component" value="Chromosome 1"/>
</dbReference>
<name>A0A0Q3NN27_BRADI</name>
<feature type="chain" id="PRO_5033725151" description="Bifunctional inhibitor/plant lipid transfer protein/seed storage helical domain-containing protein" evidence="1">
    <location>
        <begin position="31"/>
        <end position="120"/>
    </location>
</feature>
<sequence length="120" mass="12112">MGGGGGGAAVVLVRLLVLGSILALAAPALAAGPGRIDCDQEKEYIFRVCAGSIGRQGLSRLSDLLCICRIITPADEQAISVHKLVQAAIDSRAALPAGTRCGSYTVGGPPAVSTMPRGRA</sequence>
<accession>A0A0Q3NN27</accession>